<dbReference type="Gene3D" id="3.60.15.10">
    <property type="entry name" value="Ribonuclease Z/Hydroxyacylglutathione hydrolase-like"/>
    <property type="match status" value="1"/>
</dbReference>
<dbReference type="PANTHER" id="PTHR47619">
    <property type="entry name" value="METALLO-HYDROLASE YYCJ-RELATED"/>
    <property type="match status" value="1"/>
</dbReference>
<protein>
    <submittedName>
        <fullName evidence="2">Phosphoribosyl 1,2-cyclic phosphodiesterase</fullName>
    </submittedName>
</protein>
<dbReference type="SMART" id="SM00849">
    <property type="entry name" value="Lactamase_B"/>
    <property type="match status" value="1"/>
</dbReference>
<evidence type="ECO:0000313" key="2">
    <source>
        <dbReference type="EMBL" id="SHK10865.1"/>
    </source>
</evidence>
<dbReference type="STRING" id="1121302.SAMN02745163_03246"/>
<keyword evidence="3" id="KW-1185">Reference proteome</keyword>
<dbReference type="PANTHER" id="PTHR47619:SF1">
    <property type="entry name" value="EXODEOXYRIBONUCLEASE WALJ"/>
    <property type="match status" value="1"/>
</dbReference>
<dbReference type="Pfam" id="PF12706">
    <property type="entry name" value="Lactamase_B_2"/>
    <property type="match status" value="1"/>
</dbReference>
<dbReference type="Proteomes" id="UP000184310">
    <property type="component" value="Unassembled WGS sequence"/>
</dbReference>
<reference evidence="2 3" key="1">
    <citation type="submission" date="2016-11" db="EMBL/GenBank/DDBJ databases">
        <authorList>
            <person name="Jaros S."/>
            <person name="Januszkiewicz K."/>
            <person name="Wedrychowicz H."/>
        </authorList>
    </citation>
    <scope>NUCLEOTIDE SEQUENCE [LARGE SCALE GENOMIC DNA]</scope>
    <source>
        <strain evidence="2 3">DSM 21758</strain>
    </source>
</reference>
<dbReference type="InterPro" id="IPR001279">
    <property type="entry name" value="Metallo-B-lactamas"/>
</dbReference>
<feature type="domain" description="Metallo-beta-lactamase" evidence="1">
    <location>
        <begin position="11"/>
        <end position="191"/>
    </location>
</feature>
<dbReference type="AlphaFoldDB" id="A0A1M6PSD9"/>
<evidence type="ECO:0000313" key="3">
    <source>
        <dbReference type="Proteomes" id="UP000184310"/>
    </source>
</evidence>
<sequence length="265" mass="29646">MNFCSLYSGSSGNSIFIGTDNTRILIDAGLPGKKIDEALKSVDEDTTKIDGIFITHEHSDHIKGVGVLSRKYDIPIYANSDTWLAMKSNIGNVKDHNIKIMDKRSTVSIKDIEIKSFNIPHDAAGPVGYTVSNGKYNCSVVTDIGTFTEEIKQNIRKSDVILLESNHDVQMVKYGPYPYILKQRILSEIGHLSNENCGEAIVEIMKYGRQKHIFLGHLSSTNNQPDLAYQTVLNVLNENNLELDKDLILKMASRNNPSEYIRLAK</sequence>
<organism evidence="2 3">
    <name type="scientific">Clostridium cavendishii DSM 21758</name>
    <dbReference type="NCBI Taxonomy" id="1121302"/>
    <lineage>
        <taxon>Bacteria</taxon>
        <taxon>Bacillati</taxon>
        <taxon>Bacillota</taxon>
        <taxon>Clostridia</taxon>
        <taxon>Eubacteriales</taxon>
        <taxon>Clostridiaceae</taxon>
        <taxon>Clostridium</taxon>
    </lineage>
</organism>
<accession>A0A1M6PSD9</accession>
<name>A0A1M6PSD9_9CLOT</name>
<gene>
    <name evidence="2" type="ORF">SAMN02745163_03246</name>
</gene>
<dbReference type="RefSeq" id="WP_072990155.1">
    <property type="nucleotide sequence ID" value="NZ_FQZB01000013.1"/>
</dbReference>
<dbReference type="SUPFAM" id="SSF56281">
    <property type="entry name" value="Metallo-hydrolase/oxidoreductase"/>
    <property type="match status" value="1"/>
</dbReference>
<dbReference type="InterPro" id="IPR052533">
    <property type="entry name" value="WalJ/YycJ-like"/>
</dbReference>
<dbReference type="OrthoDB" id="9781189at2"/>
<evidence type="ECO:0000259" key="1">
    <source>
        <dbReference type="SMART" id="SM00849"/>
    </source>
</evidence>
<dbReference type="EMBL" id="FQZB01000013">
    <property type="protein sequence ID" value="SHK10865.1"/>
    <property type="molecule type" value="Genomic_DNA"/>
</dbReference>
<dbReference type="InterPro" id="IPR036866">
    <property type="entry name" value="RibonucZ/Hydroxyglut_hydro"/>
</dbReference>
<proteinExistence type="predicted"/>